<protein>
    <submittedName>
        <fullName evidence="6">IclR family transcriptional regulator</fullName>
    </submittedName>
</protein>
<proteinExistence type="predicted"/>
<dbReference type="PANTHER" id="PTHR30136">
    <property type="entry name" value="HELIX-TURN-HELIX TRANSCRIPTIONAL REGULATOR, ICLR FAMILY"/>
    <property type="match status" value="1"/>
</dbReference>
<dbReference type="EMBL" id="JABFDB010000050">
    <property type="protein sequence ID" value="NYZ24999.1"/>
    <property type="molecule type" value="Genomic_DNA"/>
</dbReference>
<keyword evidence="3" id="KW-0804">Transcription</keyword>
<dbReference type="Gene3D" id="3.30.450.40">
    <property type="match status" value="1"/>
</dbReference>
<dbReference type="SMART" id="SM00346">
    <property type="entry name" value="HTH_ICLR"/>
    <property type="match status" value="1"/>
</dbReference>
<keyword evidence="2" id="KW-0238">DNA-binding</keyword>
<gene>
    <name evidence="6" type="ORF">HND93_35295</name>
</gene>
<sequence length="277" mass="29618">MSHVPAERCLSIIQLLADQAGEMPLGEIAERLDLPKSGAHRLLATLVDLGWVEKDPQTSFYRLTMRLAILGQQFYVATGIPDLCQPLLDRLARESREFVRMAVVDSAALVWVAHAQGARGGLMYQPSLATNVVPLHATASGKAWLATLDTDQAVELALKHGGIGAEGAYGPNAVRTIGALMTELEETRRRGYGLANSEAEPGVTAIAVVIRSGNDGPVVGTVSVAGPGVRMTEARVRELVPALDATAAELSDFWPLRTRRFRAEAADGSPAHRRVAV</sequence>
<keyword evidence="1" id="KW-0805">Transcription regulation</keyword>
<evidence type="ECO:0000313" key="6">
    <source>
        <dbReference type="EMBL" id="NYZ24999.1"/>
    </source>
</evidence>
<dbReference type="PROSITE" id="PS51078">
    <property type="entry name" value="ICLR_ED"/>
    <property type="match status" value="1"/>
</dbReference>
<dbReference type="InterPro" id="IPR036388">
    <property type="entry name" value="WH-like_DNA-bd_sf"/>
</dbReference>
<dbReference type="SUPFAM" id="SSF55781">
    <property type="entry name" value="GAF domain-like"/>
    <property type="match status" value="1"/>
</dbReference>
<dbReference type="RefSeq" id="WP_180286773.1">
    <property type="nucleotide sequence ID" value="NZ_JABFDB010000050.1"/>
</dbReference>
<dbReference type="PROSITE" id="PS51077">
    <property type="entry name" value="HTH_ICLR"/>
    <property type="match status" value="1"/>
</dbReference>
<feature type="domain" description="IclR-ED" evidence="5">
    <location>
        <begin position="66"/>
        <end position="256"/>
    </location>
</feature>
<dbReference type="InterPro" id="IPR005471">
    <property type="entry name" value="Tscrpt_reg_IclR_N"/>
</dbReference>
<dbReference type="SUPFAM" id="SSF46785">
    <property type="entry name" value="Winged helix' DNA-binding domain"/>
    <property type="match status" value="1"/>
</dbReference>
<dbReference type="InterPro" id="IPR029016">
    <property type="entry name" value="GAF-like_dom_sf"/>
</dbReference>
<dbReference type="InterPro" id="IPR011991">
    <property type="entry name" value="ArsR-like_HTH"/>
</dbReference>
<dbReference type="Pfam" id="PF09339">
    <property type="entry name" value="HTH_IclR"/>
    <property type="match status" value="1"/>
</dbReference>
<feature type="domain" description="HTH iclR-type" evidence="4">
    <location>
        <begin position="3"/>
        <end position="65"/>
    </location>
</feature>
<dbReference type="InterPro" id="IPR036390">
    <property type="entry name" value="WH_DNA-bd_sf"/>
</dbReference>
<evidence type="ECO:0000256" key="2">
    <source>
        <dbReference type="ARBA" id="ARBA00023125"/>
    </source>
</evidence>
<evidence type="ECO:0000259" key="5">
    <source>
        <dbReference type="PROSITE" id="PS51078"/>
    </source>
</evidence>
<evidence type="ECO:0000313" key="7">
    <source>
        <dbReference type="Proteomes" id="UP000584642"/>
    </source>
</evidence>
<evidence type="ECO:0000259" key="4">
    <source>
        <dbReference type="PROSITE" id="PS51077"/>
    </source>
</evidence>
<dbReference type="InterPro" id="IPR050707">
    <property type="entry name" value="HTH_MetabolicPath_Reg"/>
</dbReference>
<dbReference type="Proteomes" id="UP000584642">
    <property type="component" value="Unassembled WGS sequence"/>
</dbReference>
<dbReference type="PANTHER" id="PTHR30136:SF35">
    <property type="entry name" value="HTH-TYPE TRANSCRIPTIONAL REGULATOR RV1719"/>
    <property type="match status" value="1"/>
</dbReference>
<evidence type="ECO:0000256" key="1">
    <source>
        <dbReference type="ARBA" id="ARBA00023015"/>
    </source>
</evidence>
<comment type="caution">
    <text evidence="6">The sequence shown here is derived from an EMBL/GenBank/DDBJ whole genome shotgun (WGS) entry which is preliminary data.</text>
</comment>
<evidence type="ECO:0000256" key="3">
    <source>
        <dbReference type="ARBA" id="ARBA00023163"/>
    </source>
</evidence>
<dbReference type="InterPro" id="IPR014757">
    <property type="entry name" value="Tscrpt_reg_IclR_C"/>
</dbReference>
<keyword evidence="7" id="KW-1185">Reference proteome</keyword>
<accession>A0ABX2TLJ7</accession>
<organism evidence="6 7">
    <name type="scientific">Azospirillum oleiclasticum</name>
    <dbReference type="NCBI Taxonomy" id="2735135"/>
    <lineage>
        <taxon>Bacteria</taxon>
        <taxon>Pseudomonadati</taxon>
        <taxon>Pseudomonadota</taxon>
        <taxon>Alphaproteobacteria</taxon>
        <taxon>Rhodospirillales</taxon>
        <taxon>Azospirillaceae</taxon>
        <taxon>Azospirillum</taxon>
    </lineage>
</organism>
<reference evidence="6 7" key="1">
    <citation type="submission" date="2020-05" db="EMBL/GenBank/DDBJ databases">
        <title>Azospirillum oleiclasticum sp. nov, a nitrogen-fixing and heavy crude oil-emulsifying bacterium isolated from the crude oil of Yumen Oilfield.</title>
        <authorList>
            <person name="Wu D."/>
            <person name="Cai M."/>
            <person name="Zhang X."/>
        </authorList>
    </citation>
    <scope>NUCLEOTIDE SEQUENCE [LARGE SCALE GENOMIC DNA]</scope>
    <source>
        <strain evidence="6 7">ROY-1-1-2</strain>
    </source>
</reference>
<dbReference type="Gene3D" id="1.10.10.10">
    <property type="entry name" value="Winged helix-like DNA-binding domain superfamily/Winged helix DNA-binding domain"/>
    <property type="match status" value="1"/>
</dbReference>
<name>A0ABX2TLJ7_9PROT</name>
<dbReference type="Pfam" id="PF01614">
    <property type="entry name" value="IclR_C"/>
    <property type="match status" value="1"/>
</dbReference>
<dbReference type="CDD" id="cd00090">
    <property type="entry name" value="HTH_ARSR"/>
    <property type="match status" value="1"/>
</dbReference>